<accession>A0ABS0UY16</accession>
<dbReference type="RefSeq" id="WP_198707238.1">
    <property type="nucleotide sequence ID" value="NZ_JAEILM010000025.1"/>
</dbReference>
<dbReference type="EMBL" id="JAEILM010000025">
    <property type="protein sequence ID" value="MBI6632923.1"/>
    <property type="molecule type" value="Genomic_DNA"/>
</dbReference>
<evidence type="ECO:0000313" key="2">
    <source>
        <dbReference type="Proteomes" id="UP000607562"/>
    </source>
</evidence>
<comment type="caution">
    <text evidence="1">The sequence shown here is derived from an EMBL/GenBank/DDBJ whole genome shotgun (WGS) entry which is preliminary data.</text>
</comment>
<keyword evidence="2" id="KW-1185">Reference proteome</keyword>
<proteinExistence type="predicted"/>
<reference evidence="1 2" key="1">
    <citation type="submission" date="2020-12" db="EMBL/GenBank/DDBJ databases">
        <title>Comparative genomic insights into the epidemiology and virulence of plant pathogenic Pseudomonads from Turkey.</title>
        <authorList>
            <person name="Dillon M."/>
            <person name="Ruiz-Bedoya T."/>
            <person name="Bendalovic-Torma C."/>
            <person name="Guttman K.M."/>
            <person name="Kwak H."/>
            <person name="Middleton M.A."/>
            <person name="Wang P.W."/>
            <person name="Horuz S."/>
            <person name="Aysan Y."/>
            <person name="Guttman D.S."/>
        </authorList>
    </citation>
    <scope>NUCLEOTIDE SEQUENCE [LARGE SCALE GENOMIC DNA]</scope>
    <source>
        <strain evidence="1 2">Marul_2_1</strain>
    </source>
</reference>
<protein>
    <submittedName>
        <fullName evidence="1">Uncharacterized protein</fullName>
    </submittedName>
</protein>
<name>A0ABS0UY16_9PSED</name>
<dbReference type="Proteomes" id="UP000607562">
    <property type="component" value="Unassembled WGS sequence"/>
</dbReference>
<evidence type="ECO:0000313" key="1">
    <source>
        <dbReference type="EMBL" id="MBI6632923.1"/>
    </source>
</evidence>
<sequence>MNPSQRAWELAMVLIANGKIPFDPANPSGSVEILSRHLHALEAALHDHAITPTGRHERLGKRPALACAD</sequence>
<gene>
    <name evidence="1" type="ORF">YA0871_09625</name>
</gene>
<organism evidence="1 2">
    <name type="scientific">Pseudomonas paralactis</name>
    <dbReference type="NCBI Taxonomy" id="1615673"/>
    <lineage>
        <taxon>Bacteria</taxon>
        <taxon>Pseudomonadati</taxon>
        <taxon>Pseudomonadota</taxon>
        <taxon>Gammaproteobacteria</taxon>
        <taxon>Pseudomonadales</taxon>
        <taxon>Pseudomonadaceae</taxon>
        <taxon>Pseudomonas</taxon>
    </lineage>
</organism>